<name>A0A9E6T3Q7_9CAUD</name>
<keyword evidence="1" id="KW-0812">Transmembrane</keyword>
<reference evidence="2" key="1">
    <citation type="submission" date="2021-06" db="EMBL/GenBank/DDBJ databases">
        <title>Four novel Curtobacterium phages isolated from Environmental samples.</title>
        <authorList>
            <person name="Alanin K.W.S."/>
            <person name="Djurhuus A.M."/>
            <person name="Olsen N.S."/>
            <person name="Carstens A.B."/>
            <person name="Nielsen T.K."/>
            <person name="Kot W."/>
            <person name="Hansen L.H."/>
        </authorList>
    </citation>
    <scope>NUCLEOTIDE SEQUENCE</scope>
</reference>
<keyword evidence="1" id="KW-0472">Membrane</keyword>
<proteinExistence type="predicted"/>
<accession>A0A9E6T3Q7</accession>
<sequence>MIHKNLEAVTYGTSGGLTFGGWLLQHLPSPDVTAQLASWIGILTGVGMFVCTVYFKWKNSRLYKKALERGYVNQPSSEE</sequence>
<protein>
    <submittedName>
        <fullName evidence="2">Holin</fullName>
    </submittedName>
</protein>
<dbReference type="EMBL" id="MZ333135">
    <property type="protein sequence ID" value="QXG07756.1"/>
    <property type="molecule type" value="Genomic_DNA"/>
</dbReference>
<evidence type="ECO:0000313" key="3">
    <source>
        <dbReference type="Proteomes" id="UP001055587"/>
    </source>
</evidence>
<keyword evidence="3" id="KW-1185">Reference proteome</keyword>
<evidence type="ECO:0000256" key="1">
    <source>
        <dbReference type="SAM" id="Phobius"/>
    </source>
</evidence>
<dbReference type="Proteomes" id="UP001055587">
    <property type="component" value="Segment"/>
</dbReference>
<keyword evidence="1" id="KW-1133">Transmembrane helix</keyword>
<feature type="transmembrane region" description="Helical" evidence="1">
    <location>
        <begin position="36"/>
        <end position="55"/>
    </location>
</feature>
<evidence type="ECO:0000313" key="2">
    <source>
        <dbReference type="EMBL" id="QXG07756.1"/>
    </source>
</evidence>
<organism evidence="2 3">
    <name type="scientific">Erwinia phage Zoomie</name>
    <dbReference type="NCBI Taxonomy" id="2851072"/>
    <lineage>
        <taxon>Viruses</taxon>
        <taxon>Duplodnaviria</taxon>
        <taxon>Heunggongvirae</taxon>
        <taxon>Uroviricota</taxon>
        <taxon>Caudoviricetes</taxon>
        <taxon>Autographivirales</taxon>
        <taxon>Autoscriptoviridae</taxon>
        <taxon>Slopekvirinae</taxon>
        <taxon>Zoomievirus</taxon>
        <taxon>Zoomievirus zoomie</taxon>
    </lineage>
</organism>